<dbReference type="Gene3D" id="1.20.120.450">
    <property type="entry name" value="dinb family like domain"/>
    <property type="match status" value="1"/>
</dbReference>
<dbReference type="EMBL" id="JAVREO010000011">
    <property type="protein sequence ID" value="MDT0268428.1"/>
    <property type="molecule type" value="Genomic_DNA"/>
</dbReference>
<reference evidence="2" key="1">
    <citation type="submission" date="2023-07" db="EMBL/GenBank/DDBJ databases">
        <title>30 novel species of actinomycetes from the DSMZ collection.</title>
        <authorList>
            <person name="Nouioui I."/>
        </authorList>
    </citation>
    <scope>NUCLEOTIDE SEQUENCE [LARGE SCALE GENOMIC DNA]</scope>
    <source>
        <strain evidence="2">DSM 44915</strain>
    </source>
</reference>
<keyword evidence="2" id="KW-1185">Reference proteome</keyword>
<dbReference type="SUPFAM" id="SSF109854">
    <property type="entry name" value="DinB/YfiT-like putative metalloenzymes"/>
    <property type="match status" value="1"/>
</dbReference>
<organism evidence="1 2">
    <name type="scientific">Streptomyces chisholmiae</name>
    <dbReference type="NCBI Taxonomy" id="3075540"/>
    <lineage>
        <taxon>Bacteria</taxon>
        <taxon>Bacillati</taxon>
        <taxon>Actinomycetota</taxon>
        <taxon>Actinomycetes</taxon>
        <taxon>Kitasatosporales</taxon>
        <taxon>Streptomycetaceae</taxon>
        <taxon>Streptomyces</taxon>
    </lineage>
</organism>
<gene>
    <name evidence="1" type="ORF">RM844_19270</name>
</gene>
<comment type="caution">
    <text evidence="1">The sequence shown here is derived from an EMBL/GenBank/DDBJ whole genome shotgun (WGS) entry which is preliminary data.</text>
</comment>
<dbReference type="Proteomes" id="UP001183410">
    <property type="component" value="Unassembled WGS sequence"/>
</dbReference>
<dbReference type="InterPro" id="IPR007061">
    <property type="entry name" value="MST-like"/>
</dbReference>
<sequence>MTDSTTDLTDVRAFLLKYLREARDALVWKLDGLPEYEVRRPLTPTGTNLLGLVKHATMVEHGYFGEVFDRPMPPLSWEFDESVPNIDMWATAEQSREALVEEYRRVAERADALIAELPLETPGRVPWWAPERSRVTLHRIVVHVTGDLNRHAGHADIVRELTDGAVGLRTPGDNVPAEDAAWWVAYRARLEDVARGFIAD</sequence>
<evidence type="ECO:0000313" key="2">
    <source>
        <dbReference type="Proteomes" id="UP001183410"/>
    </source>
</evidence>
<proteinExistence type="predicted"/>
<name>A0ABU2JTX4_9ACTN</name>
<dbReference type="InterPro" id="IPR034660">
    <property type="entry name" value="DinB/YfiT-like"/>
</dbReference>
<dbReference type="RefSeq" id="WP_311668516.1">
    <property type="nucleotide sequence ID" value="NZ_JAVREO010000011.1"/>
</dbReference>
<evidence type="ECO:0000313" key="1">
    <source>
        <dbReference type="EMBL" id="MDT0268428.1"/>
    </source>
</evidence>
<accession>A0ABU2JTX4</accession>
<dbReference type="Pfam" id="PF04978">
    <property type="entry name" value="MST"/>
    <property type="match status" value="1"/>
</dbReference>
<protein>
    <submittedName>
        <fullName evidence="1">DinB family protein</fullName>
    </submittedName>
</protein>